<evidence type="ECO:0000313" key="2">
    <source>
        <dbReference type="Proteomes" id="UP001162834"/>
    </source>
</evidence>
<organism evidence="1 2">
    <name type="scientific">Capillimicrobium parvum</name>
    <dbReference type="NCBI Taxonomy" id="2884022"/>
    <lineage>
        <taxon>Bacteria</taxon>
        <taxon>Bacillati</taxon>
        <taxon>Actinomycetota</taxon>
        <taxon>Thermoleophilia</taxon>
        <taxon>Solirubrobacterales</taxon>
        <taxon>Capillimicrobiaceae</taxon>
        <taxon>Capillimicrobium</taxon>
    </lineage>
</organism>
<proteinExistence type="predicted"/>
<protein>
    <submittedName>
        <fullName evidence="1">Uncharacterized protein</fullName>
    </submittedName>
</protein>
<evidence type="ECO:0000313" key="1">
    <source>
        <dbReference type="EMBL" id="UGS38404.1"/>
    </source>
</evidence>
<sequence length="97" mass="10749">MPSPRPSPLGGLAHLTRRPNQILKNFTSRAEPSAGTLSETNRVVTTVTCWLGRGGARQVVRERRPRPHICLGRPLYLDILVFNHGFNIVAQKNALTP</sequence>
<dbReference type="KEGG" id="sbae:DSM104329_04830"/>
<dbReference type="AlphaFoldDB" id="A0A9E6Y1L2"/>
<name>A0A9E6Y1L2_9ACTN</name>
<reference evidence="1" key="1">
    <citation type="journal article" date="2022" name="Int. J. Syst. Evol. Microbiol.">
        <title>Pseudomonas aegrilactucae sp. nov. and Pseudomonas morbosilactucae sp. nov., pathogens causing bacterial rot of lettuce in Japan.</title>
        <authorList>
            <person name="Sawada H."/>
            <person name="Fujikawa T."/>
            <person name="Satou M."/>
        </authorList>
    </citation>
    <scope>NUCLEOTIDE SEQUENCE</scope>
    <source>
        <strain evidence="1">0166_1</strain>
    </source>
</reference>
<gene>
    <name evidence="1" type="ORF">DSM104329_04830</name>
</gene>
<dbReference type="Proteomes" id="UP001162834">
    <property type="component" value="Chromosome"/>
</dbReference>
<keyword evidence="2" id="KW-1185">Reference proteome</keyword>
<accession>A0A9E6Y1L2</accession>
<dbReference type="EMBL" id="CP087164">
    <property type="protein sequence ID" value="UGS38404.1"/>
    <property type="molecule type" value="Genomic_DNA"/>
</dbReference>
<dbReference type="RefSeq" id="WP_259312426.1">
    <property type="nucleotide sequence ID" value="NZ_CP087164.1"/>
</dbReference>